<proteinExistence type="predicted"/>
<reference evidence="1" key="1">
    <citation type="submission" date="2014-09" db="EMBL/GenBank/DDBJ databases">
        <authorList>
            <person name="Magalhaes I.L.F."/>
            <person name="Oliveira U."/>
            <person name="Santos F.R."/>
            <person name="Vidigal T.H.D.A."/>
            <person name="Brescovit A.D."/>
            <person name="Santos A.J."/>
        </authorList>
    </citation>
    <scope>NUCLEOTIDE SEQUENCE</scope>
    <source>
        <tissue evidence="1">Shoot tissue taken approximately 20 cm above the soil surface</tissue>
    </source>
</reference>
<sequence>MPLFYFCLLYILLSHF</sequence>
<dbReference type="AlphaFoldDB" id="A0A0A8YQ89"/>
<organism evidence="1">
    <name type="scientific">Arundo donax</name>
    <name type="common">Giant reed</name>
    <name type="synonym">Donax arundinaceus</name>
    <dbReference type="NCBI Taxonomy" id="35708"/>
    <lineage>
        <taxon>Eukaryota</taxon>
        <taxon>Viridiplantae</taxon>
        <taxon>Streptophyta</taxon>
        <taxon>Embryophyta</taxon>
        <taxon>Tracheophyta</taxon>
        <taxon>Spermatophyta</taxon>
        <taxon>Magnoliopsida</taxon>
        <taxon>Liliopsida</taxon>
        <taxon>Poales</taxon>
        <taxon>Poaceae</taxon>
        <taxon>PACMAD clade</taxon>
        <taxon>Arundinoideae</taxon>
        <taxon>Arundineae</taxon>
        <taxon>Arundo</taxon>
    </lineage>
</organism>
<reference evidence="1" key="2">
    <citation type="journal article" date="2015" name="Data Brief">
        <title>Shoot transcriptome of the giant reed, Arundo donax.</title>
        <authorList>
            <person name="Barrero R.A."/>
            <person name="Guerrero F.D."/>
            <person name="Moolhuijzen P."/>
            <person name="Goolsby J.A."/>
            <person name="Tidwell J."/>
            <person name="Bellgard S.E."/>
            <person name="Bellgard M.I."/>
        </authorList>
    </citation>
    <scope>NUCLEOTIDE SEQUENCE</scope>
    <source>
        <tissue evidence="1">Shoot tissue taken approximately 20 cm above the soil surface</tissue>
    </source>
</reference>
<protein>
    <submittedName>
        <fullName evidence="1">Uncharacterized protein</fullName>
    </submittedName>
</protein>
<evidence type="ECO:0000313" key="1">
    <source>
        <dbReference type="EMBL" id="JAD28496.1"/>
    </source>
</evidence>
<dbReference type="EMBL" id="GBRH01269399">
    <property type="protein sequence ID" value="JAD28496.1"/>
    <property type="molecule type" value="Transcribed_RNA"/>
</dbReference>
<accession>A0A0A8YQ89</accession>
<name>A0A0A8YQ89_ARUDO</name>